<feature type="compositionally biased region" description="Pro residues" evidence="3">
    <location>
        <begin position="205"/>
        <end position="214"/>
    </location>
</feature>
<evidence type="ECO:0000256" key="1">
    <source>
        <dbReference type="ARBA" id="ARBA00022741"/>
    </source>
</evidence>
<dbReference type="InterPro" id="IPR032859">
    <property type="entry name" value="KH_dom-like"/>
</dbReference>
<gene>
    <name evidence="6" type="ORF">AMSG_08380</name>
</gene>
<dbReference type="InterPro" id="IPR006073">
    <property type="entry name" value="GTP-bd"/>
</dbReference>
<dbReference type="OrthoDB" id="8954335at2759"/>
<feature type="region of interest" description="Disordered" evidence="3">
    <location>
        <begin position="370"/>
        <end position="399"/>
    </location>
</feature>
<dbReference type="GO" id="GO:0005525">
    <property type="term" value="F:GTP binding"/>
    <property type="evidence" value="ECO:0007669"/>
    <property type="project" value="UniProtKB-KW"/>
</dbReference>
<feature type="compositionally biased region" description="Low complexity" evidence="3">
    <location>
        <begin position="215"/>
        <end position="226"/>
    </location>
</feature>
<dbReference type="InterPro" id="IPR027417">
    <property type="entry name" value="P-loop_NTPase"/>
</dbReference>
<keyword evidence="2" id="KW-0342">GTP-binding</keyword>
<dbReference type="SUPFAM" id="SSF52540">
    <property type="entry name" value="P-loop containing nucleoside triphosphate hydrolases"/>
    <property type="match status" value="2"/>
</dbReference>
<feature type="compositionally biased region" description="Basic and acidic residues" evidence="3">
    <location>
        <begin position="228"/>
        <end position="251"/>
    </location>
</feature>
<dbReference type="NCBIfam" id="TIGR00231">
    <property type="entry name" value="small_GTP"/>
    <property type="match status" value="2"/>
</dbReference>
<reference evidence="6 7" key="1">
    <citation type="submission" date="2010-05" db="EMBL/GenBank/DDBJ databases">
        <title>The Genome Sequence of Thecamonas trahens ATCC 50062.</title>
        <authorList>
            <consortium name="The Broad Institute Genome Sequencing Platform"/>
            <person name="Russ C."/>
            <person name="Cuomo C."/>
            <person name="Shea T."/>
            <person name="Young S.K."/>
            <person name="Zeng Q."/>
            <person name="Koehrsen M."/>
            <person name="Haas B."/>
            <person name="Borodovsky M."/>
            <person name="Guigo R."/>
            <person name="Alvarado L."/>
            <person name="Berlin A."/>
            <person name="Bochicchio J."/>
            <person name="Borenstein D."/>
            <person name="Chapman S."/>
            <person name="Chen Z."/>
            <person name="Freedman E."/>
            <person name="Gellesch M."/>
            <person name="Goldberg J."/>
            <person name="Griggs A."/>
            <person name="Gujja S."/>
            <person name="Heilman E."/>
            <person name="Heiman D."/>
            <person name="Hepburn T."/>
            <person name="Howarth C."/>
            <person name="Jen D."/>
            <person name="Larson L."/>
            <person name="Mehta T."/>
            <person name="Park D."/>
            <person name="Pearson M."/>
            <person name="Roberts A."/>
            <person name="Saif S."/>
            <person name="Shenoy N."/>
            <person name="Sisk P."/>
            <person name="Stolte C."/>
            <person name="Sykes S."/>
            <person name="Thomson T."/>
            <person name="Walk T."/>
            <person name="White J."/>
            <person name="Yandava C."/>
            <person name="Burger G."/>
            <person name="Gray M.W."/>
            <person name="Holland P.W.H."/>
            <person name="King N."/>
            <person name="Lang F.B.F."/>
            <person name="Roger A.J."/>
            <person name="Ruiz-Trillo I."/>
            <person name="Lander E."/>
            <person name="Nusbaum C."/>
        </authorList>
    </citation>
    <scope>NUCLEOTIDE SEQUENCE [LARGE SCALE GENOMIC DNA]</scope>
    <source>
        <strain evidence="6 7">ATCC 50062</strain>
    </source>
</reference>
<dbReference type="PRINTS" id="PR00326">
    <property type="entry name" value="GTP1OBG"/>
</dbReference>
<name>A0A0L0DJM3_THETB</name>
<feature type="region of interest" description="Disordered" evidence="3">
    <location>
        <begin position="202"/>
        <end position="252"/>
    </location>
</feature>
<sequence>MVVAVVGRPNVGKSTLFNRLIGRSLALVDSLPGVTRDRREGAASLGGMDFTVVDTAGLDEPVKKAAVRGVRGAAAEALAMEQVMADKGVLSAMLEQTTAAVRAASVVAFVVDVRHGISPWDEYYARWLRKTLADVPSPPHLLLIANKCEGSVADELMFSDELDNGWSTAAARRLGFGEPIYLSAEHGDGLAALYNALAPIHEQLAPPPPEPPAPAAAESDAPPADLADAEHHTQPISVKEMRRRERHERSGLRVAVVGRPNVGKSTLANNLLGTDRFVVGDMPGVTQDANSVHTVWRVPESHAHLEALGTPPVSEVSVTLVDTAGMMRPSASAKSTTPKRLASLAYRDALSAIRRANVVVLVADIKPSVRGDGFHNPHDPSRASRKRSRKAGAVARSSDDVESDDDLAYKFEFDTEQTVFSPMDASIAKRVADEGRGLVVAVNKWDLLGAHGLPRSVDNPHSQLPAIVKHLESKLAFVAPYQLRDAPWVGISAAASMASAPAPGELAPVATSFDDLSSMAALSPQTLLVPEILSVYDGWNMRLPTGALNEWLAGIVGHRSAPGKVRYITQVDSRPPKFVLFAAKRGSSTHWAGWIKFLTNEMRAQFGLYGVPIRIAVRNG</sequence>
<dbReference type="GeneID" id="25567087"/>
<dbReference type="EMBL" id="GL349472">
    <property type="protein sequence ID" value="KNC52405.1"/>
    <property type="molecule type" value="Genomic_DNA"/>
</dbReference>
<protein>
    <submittedName>
        <fullName evidence="6">GTP-binding protein engA</fullName>
    </submittedName>
</protein>
<feature type="domain" description="G" evidence="4">
    <location>
        <begin position="253"/>
        <end position="367"/>
    </location>
</feature>
<dbReference type="Pfam" id="PF14714">
    <property type="entry name" value="KH_dom-like"/>
    <property type="match status" value="1"/>
</dbReference>
<dbReference type="Gene3D" id="3.40.50.300">
    <property type="entry name" value="P-loop containing nucleotide triphosphate hydrolases"/>
    <property type="match status" value="2"/>
</dbReference>
<accession>A0A0L0DJM3</accession>
<evidence type="ECO:0000256" key="2">
    <source>
        <dbReference type="ARBA" id="ARBA00023134"/>
    </source>
</evidence>
<feature type="compositionally biased region" description="Basic and acidic residues" evidence="3">
    <location>
        <begin position="370"/>
        <end position="382"/>
    </location>
</feature>
<dbReference type="PANTHER" id="PTHR43834">
    <property type="entry name" value="GTPASE DER"/>
    <property type="match status" value="1"/>
</dbReference>
<dbReference type="Proteomes" id="UP000054408">
    <property type="component" value="Unassembled WGS sequence"/>
</dbReference>
<evidence type="ECO:0000256" key="3">
    <source>
        <dbReference type="SAM" id="MobiDB-lite"/>
    </source>
</evidence>
<keyword evidence="1" id="KW-0547">Nucleotide-binding</keyword>
<evidence type="ECO:0000313" key="7">
    <source>
        <dbReference type="Proteomes" id="UP000054408"/>
    </source>
</evidence>
<feature type="domain" description="G" evidence="4">
    <location>
        <begin position="3"/>
        <end position="146"/>
    </location>
</feature>
<dbReference type="PANTHER" id="PTHR43834:SF6">
    <property type="entry name" value="GTPASE DER"/>
    <property type="match status" value="1"/>
</dbReference>
<dbReference type="eggNOG" id="KOG1191">
    <property type="taxonomic scope" value="Eukaryota"/>
</dbReference>
<dbReference type="Gene3D" id="3.30.300.20">
    <property type="match status" value="1"/>
</dbReference>
<dbReference type="OMA" id="CNLPQYV"/>
<feature type="domain" description="GTPase Der C-terminal KH-domain-like" evidence="5">
    <location>
        <begin position="542"/>
        <end position="618"/>
    </location>
</feature>
<keyword evidence="7" id="KW-1185">Reference proteome</keyword>
<dbReference type="RefSeq" id="XP_013755448.1">
    <property type="nucleotide sequence ID" value="XM_013899994.1"/>
</dbReference>
<evidence type="ECO:0000259" key="4">
    <source>
        <dbReference type="Pfam" id="PF01926"/>
    </source>
</evidence>
<proteinExistence type="predicted"/>
<evidence type="ECO:0000313" key="6">
    <source>
        <dbReference type="EMBL" id="KNC52405.1"/>
    </source>
</evidence>
<dbReference type="STRING" id="461836.A0A0L0DJM3"/>
<dbReference type="InterPro" id="IPR005225">
    <property type="entry name" value="Small_GTP-bd"/>
</dbReference>
<dbReference type="AlphaFoldDB" id="A0A0L0DJM3"/>
<dbReference type="Pfam" id="PF01926">
    <property type="entry name" value="MMR_HSR1"/>
    <property type="match status" value="2"/>
</dbReference>
<organism evidence="6 7">
    <name type="scientific">Thecamonas trahens ATCC 50062</name>
    <dbReference type="NCBI Taxonomy" id="461836"/>
    <lineage>
        <taxon>Eukaryota</taxon>
        <taxon>Apusozoa</taxon>
        <taxon>Apusomonadida</taxon>
        <taxon>Apusomonadidae</taxon>
        <taxon>Thecamonas</taxon>
    </lineage>
</organism>
<evidence type="ECO:0000259" key="5">
    <source>
        <dbReference type="Pfam" id="PF14714"/>
    </source>
</evidence>
<dbReference type="InterPro" id="IPR015946">
    <property type="entry name" value="KH_dom-like_a/b"/>
</dbReference>